<keyword evidence="4" id="KW-1185">Reference proteome</keyword>
<dbReference type="Proteomes" id="UP001374535">
    <property type="component" value="Chromosome 1"/>
</dbReference>
<reference evidence="3 4" key="1">
    <citation type="journal article" date="2023" name="Life. Sci Alliance">
        <title>Evolutionary insights into 3D genome organization and epigenetic landscape of Vigna mungo.</title>
        <authorList>
            <person name="Junaid A."/>
            <person name="Singh B."/>
            <person name="Bhatia S."/>
        </authorList>
    </citation>
    <scope>NUCLEOTIDE SEQUENCE [LARGE SCALE GENOMIC DNA]</scope>
    <source>
        <strain evidence="3">Urdbean</strain>
    </source>
</reference>
<evidence type="ECO:0000256" key="2">
    <source>
        <dbReference type="SAM" id="Phobius"/>
    </source>
</evidence>
<name>A0AAQ3SAY1_VIGMU</name>
<dbReference type="AlphaFoldDB" id="A0AAQ3SAY1"/>
<accession>A0AAQ3SAY1</accession>
<evidence type="ECO:0000313" key="3">
    <source>
        <dbReference type="EMBL" id="WVZ24032.1"/>
    </source>
</evidence>
<feature type="non-terminal residue" evidence="3">
    <location>
        <position position="1"/>
    </location>
</feature>
<feature type="region of interest" description="Disordered" evidence="1">
    <location>
        <begin position="102"/>
        <end position="124"/>
    </location>
</feature>
<protein>
    <submittedName>
        <fullName evidence="3">Uncharacterized protein</fullName>
    </submittedName>
</protein>
<feature type="transmembrane region" description="Helical" evidence="2">
    <location>
        <begin position="6"/>
        <end position="23"/>
    </location>
</feature>
<keyword evidence="2" id="KW-0472">Membrane</keyword>
<organism evidence="3 4">
    <name type="scientific">Vigna mungo</name>
    <name type="common">Black gram</name>
    <name type="synonym">Phaseolus mungo</name>
    <dbReference type="NCBI Taxonomy" id="3915"/>
    <lineage>
        <taxon>Eukaryota</taxon>
        <taxon>Viridiplantae</taxon>
        <taxon>Streptophyta</taxon>
        <taxon>Embryophyta</taxon>
        <taxon>Tracheophyta</taxon>
        <taxon>Spermatophyta</taxon>
        <taxon>Magnoliopsida</taxon>
        <taxon>eudicotyledons</taxon>
        <taxon>Gunneridae</taxon>
        <taxon>Pentapetalae</taxon>
        <taxon>rosids</taxon>
        <taxon>fabids</taxon>
        <taxon>Fabales</taxon>
        <taxon>Fabaceae</taxon>
        <taxon>Papilionoideae</taxon>
        <taxon>50 kb inversion clade</taxon>
        <taxon>NPAAA clade</taxon>
        <taxon>indigoferoid/millettioid clade</taxon>
        <taxon>Phaseoleae</taxon>
        <taxon>Vigna</taxon>
    </lineage>
</organism>
<evidence type="ECO:0000313" key="4">
    <source>
        <dbReference type="Proteomes" id="UP001374535"/>
    </source>
</evidence>
<keyword evidence="2" id="KW-1133">Transmembrane helix</keyword>
<sequence length="197" mass="21001">LNDIVFIIILLTLTIYIYIYASFSSLSLQSYFSHNSLAMAVPFALVFFAGVVLAGASRELRPSEHGLTFQTLSPAGAHSSPEMRSFFNSANASPAMSSSSDVALPRAMDSGDASPPTWWHPAGGHGRDGMGKALTVASLVCGVAGAVLLVASALIYLFKHRNKKQKKLNAAFCVENGNGGENDEVENNKLQLVVRNP</sequence>
<feature type="transmembrane region" description="Helical" evidence="2">
    <location>
        <begin position="35"/>
        <end position="56"/>
    </location>
</feature>
<gene>
    <name evidence="3" type="ORF">V8G54_002576</name>
</gene>
<proteinExistence type="predicted"/>
<dbReference type="PANTHER" id="PTHR37189:SF2">
    <property type="entry name" value="PROTEIN, PUTATIVE-RELATED"/>
    <property type="match status" value="1"/>
</dbReference>
<evidence type="ECO:0000256" key="1">
    <source>
        <dbReference type="SAM" id="MobiDB-lite"/>
    </source>
</evidence>
<feature type="transmembrane region" description="Helical" evidence="2">
    <location>
        <begin position="136"/>
        <end position="158"/>
    </location>
</feature>
<dbReference type="EMBL" id="CP144700">
    <property type="protein sequence ID" value="WVZ24032.1"/>
    <property type="molecule type" value="Genomic_DNA"/>
</dbReference>
<keyword evidence="2" id="KW-0812">Transmembrane</keyword>
<dbReference type="PANTHER" id="PTHR37189">
    <property type="entry name" value="CONCANAVALIN A-LIKE LECTIN/GLUCANASE DOMAIN-CONTAINING PROTEIN-RELATED"/>
    <property type="match status" value="1"/>
</dbReference>